<protein>
    <submittedName>
        <fullName evidence="2">Spondin_N</fullName>
    </submittedName>
</protein>
<dbReference type="Proteomes" id="UP000193420">
    <property type="component" value="Unassembled WGS sequence"/>
</dbReference>
<feature type="region of interest" description="Disordered" evidence="1">
    <location>
        <begin position="126"/>
        <end position="146"/>
    </location>
</feature>
<evidence type="ECO:0000313" key="3">
    <source>
        <dbReference type="Proteomes" id="UP000193420"/>
    </source>
</evidence>
<evidence type="ECO:0000313" key="2">
    <source>
        <dbReference type="EMBL" id="SMG48358.1"/>
    </source>
</evidence>
<dbReference type="STRING" id="188872.SAMN03080602_03746"/>
<name>A0A1X7L3B9_9FLAO</name>
<dbReference type="EMBL" id="FXAO01000009">
    <property type="protein sequence ID" value="SMG48358.1"/>
    <property type="molecule type" value="Genomic_DNA"/>
</dbReference>
<dbReference type="AlphaFoldDB" id="A0A1X7L3B9"/>
<dbReference type="Gene3D" id="2.60.40.2130">
    <property type="entry name" value="F-spondin domain"/>
    <property type="match status" value="2"/>
</dbReference>
<proteinExistence type="predicted"/>
<reference evidence="3" key="1">
    <citation type="submission" date="2017-04" db="EMBL/GenBank/DDBJ databases">
        <authorList>
            <person name="Varghese N."/>
            <person name="Submissions S."/>
        </authorList>
    </citation>
    <scope>NUCLEOTIDE SEQUENCE [LARGE SCALE GENOMIC DNA]</scope>
    <source>
        <strain evidence="3">DSM 19835</strain>
    </source>
</reference>
<keyword evidence="3" id="KW-1185">Reference proteome</keyword>
<dbReference type="RefSeq" id="WP_085500439.1">
    <property type="nucleotide sequence ID" value="NZ_FXAO01000009.1"/>
</dbReference>
<dbReference type="InterPro" id="IPR038678">
    <property type="entry name" value="Spondin_N_sf"/>
</dbReference>
<dbReference type="NCBIfam" id="NF038123">
    <property type="entry name" value="NF038123_dom"/>
    <property type="match status" value="3"/>
</dbReference>
<sequence>MNFKFLFRGLVLFTLMTNLSCNSDDDHVDIGATTNSFTVTIKNVFQEKEYFKNGTTGLIQPGMSESFSFEAGRGHYLSLATMFVQSNDLFYAPDDNGMALYDSDGNAVTGNVTSMFNLWDAGTEVNEEPGVGENQAPRQSGPNTGVVENGTVELIGNVEDGFTYPEDEAVIKVSLEHDGETMFTVTIENVSGTSPLPTPLAPGTWVVHNSGQSPLFSEGSASTEGLERVAEDGNNAILEESLASNSGYVSPFAPGSFGINDPVFTSGEASNEALEGLAEDGSPVGFSLIFNTPDGGSSPGPIFPGNSYSFEFEATEGDLLSFATMLVQSNDWFVGSEGIQLYNNGTPVSGDITNLIGLFDAGTETDEYAGAGNNQPVRQTGPNTGANEEGVIEVETNPGSHVPNVSEMVKVTINPN</sequence>
<accession>A0A1X7L3B9</accession>
<dbReference type="OrthoDB" id="1013900at2"/>
<evidence type="ECO:0000256" key="1">
    <source>
        <dbReference type="SAM" id="MobiDB-lite"/>
    </source>
</evidence>
<gene>
    <name evidence="2" type="ORF">SAMN03080602_03746</name>
</gene>
<dbReference type="InterPro" id="IPR009465">
    <property type="entry name" value="Spondin_N"/>
</dbReference>
<organism evidence="2 3">
    <name type="scientific">Arenibacter troitsensis</name>
    <dbReference type="NCBI Taxonomy" id="188872"/>
    <lineage>
        <taxon>Bacteria</taxon>
        <taxon>Pseudomonadati</taxon>
        <taxon>Bacteroidota</taxon>
        <taxon>Flavobacteriia</taxon>
        <taxon>Flavobacteriales</taxon>
        <taxon>Flavobacteriaceae</taxon>
        <taxon>Arenibacter</taxon>
    </lineage>
</organism>